<dbReference type="RefSeq" id="WP_111399155.1">
    <property type="nucleotide sequence ID" value="NZ_QKYU01000017.1"/>
</dbReference>
<dbReference type="PANTHER" id="PTHR30337:SF0">
    <property type="entry name" value="NUCLEASE SBCCD SUBUNIT D"/>
    <property type="match status" value="1"/>
</dbReference>
<evidence type="ECO:0000256" key="2">
    <source>
        <dbReference type="ARBA" id="ARBA00011322"/>
    </source>
</evidence>
<feature type="domain" description="Nuclease SbcCD subunit D C-terminal" evidence="9">
    <location>
        <begin position="282"/>
        <end position="333"/>
    </location>
</feature>
<dbReference type="Pfam" id="PF00149">
    <property type="entry name" value="Metallophos"/>
    <property type="match status" value="1"/>
</dbReference>
<sequence length="393" mass="41223">MRFLHTADWHLGRTLGGAPFLPEQEWLLCGAFLDMVRDTRPDAVIIAGDIFDRSVPPTDAVRLLDDLLARIIRGQGVPVVLIPGNHDDPARLSFAASLLRPAGLHIADSALGVPFPLADAHGEVWIAPSGYASPPLLAQLLAPVLGDPVLGDPALGDPALPDHDQGFAVLCRMLQAQIPEGARRVMVAHGFVAGGEESGSERALAVGGARPVSATRFAGFDYVALGHLHRAQSMAEGRIAYSGSPLAYSFAEAGQPKSVALVEMDATGGITSQALPLIPRSRLRVLNGPLETLLAERDPATAGDWLRVVLTDPGAVWEPMARLREAFPNLLELAFARHAALDAPPGPATPAAPAVDALELLRAFHLATGRGPLPEAALPIARAAIEAAEAAEA</sequence>
<comment type="function">
    <text evidence="7">SbcCD cleaves DNA hairpin structures. These structures can inhibit DNA replication and are intermediates in certain DNA recombination reactions. The complex acts as a 3'-&gt;5' double strand exonuclease that can open hairpins. It also has a 5' single-strand endonuclease activity.</text>
</comment>
<keyword evidence="7" id="KW-0255">Endonuclease</keyword>
<proteinExistence type="inferred from homology"/>
<dbReference type="InterPro" id="IPR004843">
    <property type="entry name" value="Calcineurin-like_PHP"/>
</dbReference>
<evidence type="ECO:0000259" key="8">
    <source>
        <dbReference type="Pfam" id="PF00149"/>
    </source>
</evidence>
<dbReference type="CDD" id="cd00840">
    <property type="entry name" value="MPP_Mre11_N"/>
    <property type="match status" value="1"/>
</dbReference>
<dbReference type="SUPFAM" id="SSF56300">
    <property type="entry name" value="Metallo-dependent phosphatases"/>
    <property type="match status" value="1"/>
</dbReference>
<dbReference type="GO" id="GO:0006310">
    <property type="term" value="P:DNA recombination"/>
    <property type="evidence" value="ECO:0007669"/>
    <property type="project" value="UniProtKB-KW"/>
</dbReference>
<evidence type="ECO:0000259" key="9">
    <source>
        <dbReference type="Pfam" id="PF12320"/>
    </source>
</evidence>
<comment type="subunit">
    <text evidence="2 7">Heterodimer of SbcC and SbcD.</text>
</comment>
<evidence type="ECO:0000256" key="1">
    <source>
        <dbReference type="ARBA" id="ARBA00010555"/>
    </source>
</evidence>
<dbReference type="OrthoDB" id="9773856at2"/>
<dbReference type="InterPro" id="IPR029052">
    <property type="entry name" value="Metallo-depent_PP-like"/>
</dbReference>
<dbReference type="InterPro" id="IPR050535">
    <property type="entry name" value="DNA_Repair-Maintenance_Comp"/>
</dbReference>
<dbReference type="GO" id="GO:0006260">
    <property type="term" value="P:DNA replication"/>
    <property type="evidence" value="ECO:0007669"/>
    <property type="project" value="UniProtKB-KW"/>
</dbReference>
<dbReference type="PANTHER" id="PTHR30337">
    <property type="entry name" value="COMPONENT OF ATP-DEPENDENT DSDNA EXONUCLEASE"/>
    <property type="match status" value="1"/>
</dbReference>
<dbReference type="EMBL" id="QKYU01000017">
    <property type="protein sequence ID" value="PZW43061.1"/>
    <property type="molecule type" value="Genomic_DNA"/>
</dbReference>
<protein>
    <recommendedName>
        <fullName evidence="3 7">Nuclease SbcCD subunit D</fullName>
    </recommendedName>
</protein>
<organism evidence="10 11">
    <name type="scientific">Humitalea rosea</name>
    <dbReference type="NCBI Taxonomy" id="990373"/>
    <lineage>
        <taxon>Bacteria</taxon>
        <taxon>Pseudomonadati</taxon>
        <taxon>Pseudomonadota</taxon>
        <taxon>Alphaproteobacteria</taxon>
        <taxon>Acetobacterales</taxon>
        <taxon>Roseomonadaceae</taxon>
        <taxon>Humitalea</taxon>
    </lineage>
</organism>
<dbReference type="InterPro" id="IPR041796">
    <property type="entry name" value="Mre11_N"/>
</dbReference>
<name>A0A2W7I7Z6_9PROT</name>
<dbReference type="InterPro" id="IPR026843">
    <property type="entry name" value="SbcD_C"/>
</dbReference>
<keyword evidence="7" id="KW-0233">DNA recombination</keyword>
<keyword evidence="11" id="KW-1185">Reference proteome</keyword>
<comment type="similarity">
    <text evidence="1 7">Belongs to the SbcD family.</text>
</comment>
<evidence type="ECO:0000256" key="4">
    <source>
        <dbReference type="ARBA" id="ARBA00022722"/>
    </source>
</evidence>
<evidence type="ECO:0000256" key="3">
    <source>
        <dbReference type="ARBA" id="ARBA00013365"/>
    </source>
</evidence>
<evidence type="ECO:0000313" key="11">
    <source>
        <dbReference type="Proteomes" id="UP000249688"/>
    </source>
</evidence>
<dbReference type="Proteomes" id="UP000249688">
    <property type="component" value="Unassembled WGS sequence"/>
</dbReference>
<keyword evidence="6 7" id="KW-0269">Exonuclease</keyword>
<comment type="caution">
    <text evidence="10">The sequence shown here is derived from an EMBL/GenBank/DDBJ whole genome shotgun (WGS) entry which is preliminary data.</text>
</comment>
<evidence type="ECO:0000256" key="5">
    <source>
        <dbReference type="ARBA" id="ARBA00022801"/>
    </source>
</evidence>
<dbReference type="GO" id="GO:0004519">
    <property type="term" value="F:endonuclease activity"/>
    <property type="evidence" value="ECO:0007669"/>
    <property type="project" value="UniProtKB-KW"/>
</dbReference>
<evidence type="ECO:0000256" key="6">
    <source>
        <dbReference type="ARBA" id="ARBA00022839"/>
    </source>
</evidence>
<reference evidence="10 11" key="1">
    <citation type="submission" date="2018-06" db="EMBL/GenBank/DDBJ databases">
        <title>Genomic Encyclopedia of Archaeal and Bacterial Type Strains, Phase II (KMG-II): from individual species to whole genera.</title>
        <authorList>
            <person name="Goeker M."/>
        </authorList>
    </citation>
    <scope>NUCLEOTIDE SEQUENCE [LARGE SCALE GENOMIC DNA]</scope>
    <source>
        <strain evidence="10 11">DSM 24525</strain>
    </source>
</reference>
<evidence type="ECO:0000313" key="10">
    <source>
        <dbReference type="EMBL" id="PZW43061.1"/>
    </source>
</evidence>
<dbReference type="Gene3D" id="3.60.21.10">
    <property type="match status" value="1"/>
</dbReference>
<dbReference type="AlphaFoldDB" id="A0A2W7I7Z6"/>
<evidence type="ECO:0000256" key="7">
    <source>
        <dbReference type="RuleBase" id="RU363069"/>
    </source>
</evidence>
<feature type="domain" description="Calcineurin-like phosphoesterase" evidence="8">
    <location>
        <begin position="1"/>
        <end position="138"/>
    </location>
</feature>
<keyword evidence="5 7" id="KW-0378">Hydrolase</keyword>
<dbReference type="GO" id="GO:0008408">
    <property type="term" value="F:3'-5' exonuclease activity"/>
    <property type="evidence" value="ECO:0007669"/>
    <property type="project" value="InterPro"/>
</dbReference>
<dbReference type="Pfam" id="PF12320">
    <property type="entry name" value="SbcD_C"/>
    <property type="match status" value="1"/>
</dbReference>
<dbReference type="NCBIfam" id="TIGR00619">
    <property type="entry name" value="sbcd"/>
    <property type="match status" value="1"/>
</dbReference>
<dbReference type="InterPro" id="IPR004593">
    <property type="entry name" value="SbcD"/>
</dbReference>
<keyword evidence="4 7" id="KW-0540">Nuclease</keyword>
<gene>
    <name evidence="7" type="primary">sbcD</name>
    <name evidence="10" type="ORF">C8P66_11787</name>
</gene>
<accession>A0A2W7I7Z6</accession>
<keyword evidence="7" id="KW-0235">DNA replication</keyword>